<dbReference type="RefSeq" id="WP_124542439.1">
    <property type="nucleotide sequence ID" value="NZ_QUSW01000006.1"/>
</dbReference>
<gene>
    <name evidence="2" type="ORF">DZC73_21485</name>
</gene>
<dbReference type="Proteomes" id="UP000267464">
    <property type="component" value="Unassembled WGS sequence"/>
</dbReference>
<protein>
    <submittedName>
        <fullName evidence="2">Alpha/beta fold hydrolase</fullName>
    </submittedName>
</protein>
<dbReference type="OrthoDB" id="345573at2"/>
<comment type="caution">
    <text evidence="2">The sequence shown here is derived from an EMBL/GenBank/DDBJ whole genome shotgun (WGS) entry which is preliminary data.</text>
</comment>
<dbReference type="GO" id="GO:0016787">
    <property type="term" value="F:hydrolase activity"/>
    <property type="evidence" value="ECO:0007669"/>
    <property type="project" value="UniProtKB-KW"/>
</dbReference>
<organism evidence="2 3">
    <name type="scientific">Piscinibacter terrae</name>
    <dbReference type="NCBI Taxonomy" id="2496871"/>
    <lineage>
        <taxon>Bacteria</taxon>
        <taxon>Pseudomonadati</taxon>
        <taxon>Pseudomonadota</taxon>
        <taxon>Betaproteobacteria</taxon>
        <taxon>Burkholderiales</taxon>
        <taxon>Sphaerotilaceae</taxon>
        <taxon>Piscinibacter</taxon>
    </lineage>
</organism>
<dbReference type="AlphaFoldDB" id="A0A3N7HQ24"/>
<keyword evidence="3" id="KW-1185">Reference proteome</keyword>
<evidence type="ECO:0000259" key="1">
    <source>
        <dbReference type="Pfam" id="PF12697"/>
    </source>
</evidence>
<reference evidence="2 3" key="1">
    <citation type="submission" date="2018-08" db="EMBL/GenBank/DDBJ databases">
        <authorList>
            <person name="Khan S.A."/>
            <person name="Jeon C.O."/>
            <person name="Chun B.H."/>
            <person name="Jeong S.E."/>
        </authorList>
    </citation>
    <scope>NUCLEOTIDE SEQUENCE [LARGE SCALE GENOMIC DNA]</scope>
    <source>
        <strain evidence="2 3">S-16</strain>
    </source>
</reference>
<dbReference type="SUPFAM" id="SSF53474">
    <property type="entry name" value="alpha/beta-Hydrolases"/>
    <property type="match status" value="1"/>
</dbReference>
<feature type="domain" description="AB hydrolase-1" evidence="1">
    <location>
        <begin position="53"/>
        <end position="216"/>
    </location>
</feature>
<accession>A0A3N7HQ24</accession>
<evidence type="ECO:0000313" key="2">
    <source>
        <dbReference type="EMBL" id="RQP22861.1"/>
    </source>
</evidence>
<proteinExistence type="predicted"/>
<sequence length="262" mass="28870">MSIQGQRSNVNEKLKAPNALLLMMEGRAPWEYAAMLAATPWLRRLPKGDGHPIVVFPGLGAADFTTIPLRNFLESQGYVAYPWQQGFNFGPRDGVVDGVLNKVRAVYEKHQRPVSLIGWSLGGIYAREAAKELAEMTRCVITLGSPFTGHPKASNAWRFYEFVSGHSTDDLEVFEQVRQPPPVPTTSIYSKTDGIVAWQCSVNEHGPLTENIGVHASHVGMGMNPVAMYAIADRLAQDPKDWKPFDASGVKSLFYRTGPVNA</sequence>
<dbReference type="EMBL" id="QUSW01000006">
    <property type="protein sequence ID" value="RQP22861.1"/>
    <property type="molecule type" value="Genomic_DNA"/>
</dbReference>
<dbReference type="InterPro" id="IPR029058">
    <property type="entry name" value="AB_hydrolase_fold"/>
</dbReference>
<dbReference type="Gene3D" id="3.40.50.1820">
    <property type="entry name" value="alpha/beta hydrolase"/>
    <property type="match status" value="1"/>
</dbReference>
<dbReference type="InterPro" id="IPR000073">
    <property type="entry name" value="AB_hydrolase_1"/>
</dbReference>
<keyword evidence="2" id="KW-0378">Hydrolase</keyword>
<dbReference type="Pfam" id="PF12697">
    <property type="entry name" value="Abhydrolase_6"/>
    <property type="match status" value="1"/>
</dbReference>
<reference evidence="2 3" key="2">
    <citation type="submission" date="2018-12" db="EMBL/GenBank/DDBJ databases">
        <title>Rhizobacter gummiphilus sp. nov., a rubber-degrading bacterium isolated from the soil of a botanical garden in Japan.</title>
        <authorList>
            <person name="Shunsuke S.S."/>
        </authorList>
    </citation>
    <scope>NUCLEOTIDE SEQUENCE [LARGE SCALE GENOMIC DNA]</scope>
    <source>
        <strain evidence="2 3">S-16</strain>
    </source>
</reference>
<name>A0A3N7HQ24_9BURK</name>
<evidence type="ECO:0000313" key="3">
    <source>
        <dbReference type="Proteomes" id="UP000267464"/>
    </source>
</evidence>